<dbReference type="InterPro" id="IPR036775">
    <property type="entry name" value="DNA_pol_Y-fam_lit_finger_sf"/>
</dbReference>
<dbReference type="SUPFAM" id="SSF56672">
    <property type="entry name" value="DNA/RNA polymerases"/>
    <property type="match status" value="1"/>
</dbReference>
<dbReference type="Gene3D" id="3.30.70.270">
    <property type="match status" value="1"/>
</dbReference>
<dbReference type="InterPro" id="IPR001126">
    <property type="entry name" value="UmuC"/>
</dbReference>
<dbReference type="PANTHER" id="PTHR11076">
    <property type="entry name" value="DNA REPAIR POLYMERASE UMUC / TRANSFERASE FAMILY MEMBER"/>
    <property type="match status" value="1"/>
</dbReference>
<feature type="domain" description="UmuC" evidence="2">
    <location>
        <begin position="7"/>
        <end position="194"/>
    </location>
</feature>
<organism evidence="3 4">
    <name type="scientific">Candidatus Galligastranaerophilus intestinavium</name>
    <dbReference type="NCBI Taxonomy" id="2840836"/>
    <lineage>
        <taxon>Bacteria</taxon>
        <taxon>Candidatus Galligastranaerophilus</taxon>
    </lineage>
</organism>
<evidence type="ECO:0000313" key="4">
    <source>
        <dbReference type="Proteomes" id="UP000886865"/>
    </source>
</evidence>
<proteinExistence type="inferred from homology"/>
<dbReference type="InterPro" id="IPR050116">
    <property type="entry name" value="DNA_polymerase-Y"/>
</dbReference>
<reference evidence="3" key="1">
    <citation type="submission" date="2020-10" db="EMBL/GenBank/DDBJ databases">
        <authorList>
            <person name="Gilroy R."/>
        </authorList>
    </citation>
    <scope>NUCLEOTIDE SEQUENCE</scope>
    <source>
        <strain evidence="3">CHK152-2871</strain>
    </source>
</reference>
<evidence type="ECO:0000259" key="2">
    <source>
        <dbReference type="PROSITE" id="PS50173"/>
    </source>
</evidence>
<comment type="caution">
    <text evidence="3">The sequence shown here is derived from an EMBL/GenBank/DDBJ whole genome shotgun (WGS) entry which is preliminary data.</text>
</comment>
<dbReference type="GO" id="GO:0003684">
    <property type="term" value="F:damaged DNA binding"/>
    <property type="evidence" value="ECO:0007669"/>
    <property type="project" value="InterPro"/>
</dbReference>
<reference evidence="3" key="2">
    <citation type="journal article" date="2021" name="PeerJ">
        <title>Extensive microbial diversity within the chicken gut microbiome revealed by metagenomics and culture.</title>
        <authorList>
            <person name="Gilroy R."/>
            <person name="Ravi A."/>
            <person name="Getino M."/>
            <person name="Pursley I."/>
            <person name="Horton D.L."/>
            <person name="Alikhan N.F."/>
            <person name="Baker D."/>
            <person name="Gharbi K."/>
            <person name="Hall N."/>
            <person name="Watson M."/>
            <person name="Adriaenssens E.M."/>
            <person name="Foster-Nyarko E."/>
            <person name="Jarju S."/>
            <person name="Secka A."/>
            <person name="Antonio M."/>
            <person name="Oren A."/>
            <person name="Chaudhuri R.R."/>
            <person name="La Ragione R."/>
            <person name="Hildebrand F."/>
            <person name="Pallen M.J."/>
        </authorList>
    </citation>
    <scope>NUCLEOTIDE SEQUENCE</scope>
    <source>
        <strain evidence="3">CHK152-2871</strain>
    </source>
</reference>
<dbReference type="InterPro" id="IPR043128">
    <property type="entry name" value="Rev_trsase/Diguanyl_cyclase"/>
</dbReference>
<dbReference type="InterPro" id="IPR017961">
    <property type="entry name" value="DNA_pol_Y-fam_little_finger"/>
</dbReference>
<evidence type="ECO:0000256" key="1">
    <source>
        <dbReference type="ARBA" id="ARBA00010945"/>
    </source>
</evidence>
<dbReference type="InterPro" id="IPR043502">
    <property type="entry name" value="DNA/RNA_pol_sf"/>
</dbReference>
<dbReference type="Pfam" id="PF11799">
    <property type="entry name" value="IMS_C"/>
    <property type="match status" value="1"/>
</dbReference>
<dbReference type="PANTHER" id="PTHR11076:SF34">
    <property type="entry name" value="PROTEIN UMUC"/>
    <property type="match status" value="1"/>
</dbReference>
<dbReference type="GO" id="GO:0042276">
    <property type="term" value="P:error-prone translesion synthesis"/>
    <property type="evidence" value="ECO:0007669"/>
    <property type="project" value="TreeGrafter"/>
</dbReference>
<dbReference type="CDD" id="cd01700">
    <property type="entry name" value="PolY_Pol_V_umuC"/>
    <property type="match status" value="1"/>
</dbReference>
<dbReference type="GO" id="GO:0003887">
    <property type="term" value="F:DNA-directed DNA polymerase activity"/>
    <property type="evidence" value="ECO:0007669"/>
    <property type="project" value="TreeGrafter"/>
</dbReference>
<dbReference type="Proteomes" id="UP000886865">
    <property type="component" value="Unassembled WGS sequence"/>
</dbReference>
<dbReference type="EMBL" id="DVJQ01000018">
    <property type="protein sequence ID" value="HIS73789.1"/>
    <property type="molecule type" value="Genomic_DNA"/>
</dbReference>
<dbReference type="PROSITE" id="PS50173">
    <property type="entry name" value="UMUC"/>
    <property type="match status" value="1"/>
</dbReference>
<dbReference type="GO" id="GO:0009432">
    <property type="term" value="P:SOS response"/>
    <property type="evidence" value="ECO:0007669"/>
    <property type="project" value="TreeGrafter"/>
</dbReference>
<evidence type="ECO:0000313" key="3">
    <source>
        <dbReference type="EMBL" id="HIS73789.1"/>
    </source>
</evidence>
<dbReference type="Pfam" id="PF00817">
    <property type="entry name" value="IMS"/>
    <property type="match status" value="1"/>
</dbReference>
<comment type="similarity">
    <text evidence="1">Belongs to the DNA polymerase type-Y family.</text>
</comment>
<dbReference type="Gene3D" id="3.40.1170.60">
    <property type="match status" value="1"/>
</dbReference>
<name>A0A9D1FHF5_9BACT</name>
<dbReference type="Gene3D" id="3.30.1490.100">
    <property type="entry name" value="DNA polymerase, Y-family, little finger domain"/>
    <property type="match status" value="1"/>
</dbReference>
<gene>
    <name evidence="3" type="ORF">IAA86_02065</name>
</gene>
<dbReference type="AlphaFoldDB" id="A0A9D1FHF5"/>
<dbReference type="SUPFAM" id="SSF100879">
    <property type="entry name" value="Lesion bypass DNA polymerase (Y-family), little finger domain"/>
    <property type="match status" value="1"/>
</dbReference>
<protein>
    <submittedName>
        <fullName evidence="3">Y-family DNA polymerase</fullName>
    </submittedName>
</protein>
<accession>A0A9D1FHF5</accession>
<dbReference type="GO" id="GO:0005829">
    <property type="term" value="C:cytosol"/>
    <property type="evidence" value="ECO:0007669"/>
    <property type="project" value="TreeGrafter"/>
</dbReference>
<dbReference type="GO" id="GO:0006281">
    <property type="term" value="P:DNA repair"/>
    <property type="evidence" value="ECO:0007669"/>
    <property type="project" value="InterPro"/>
</dbReference>
<sequence length="396" mass="44982">MPKYNVIALVDCNNFFASCEILFNPTLKGKPVCVLSNNDGCIVARSNEAKALGIKMGMPYFMAKKQFKNVIYLSGNHSRYNEISKRVMTKLYDYTPNVEVYSIDEAFLDLGGTRKLHRCSYEEIIEKIRLDIKNDIGIDVSIGLSYSKTLAKLACEKAKELNKKNPDIGTYKIGYRRIKDELKITPIEDIWGVGFNTASLLRKHYISSAYNFTTQNDAWIKRVMGKVGLDLKYELLGECASPVNPNETLPKSIQKTASFANFTSDKTFIANALSYHCHRVCKKLRHHGLMSGVISIMLRTKNFYVLSSKATLETPTNSEFEFNLKIKEMLDEIYNPNIIYRSCGVTALKLTCENNCQMSLFNSERITKNQKLSNAWDKIEEKFGRAKLHLGTNALN</sequence>